<gene>
    <name evidence="4" type="primary">tpiA</name>
    <name evidence="4" type="ORF">GCM10011401_01840</name>
</gene>
<keyword evidence="3" id="KW-0963">Cytoplasm</keyword>
<dbReference type="GO" id="GO:0004807">
    <property type="term" value="F:triose-phosphate isomerase activity"/>
    <property type="evidence" value="ECO:0007669"/>
    <property type="project" value="UniProtKB-EC"/>
</dbReference>
<dbReference type="PANTHER" id="PTHR21139:SF42">
    <property type="entry name" value="TRIOSEPHOSPHATE ISOMERASE"/>
    <property type="match status" value="1"/>
</dbReference>
<reference evidence="4" key="1">
    <citation type="journal article" date="2014" name="Int. J. Syst. Evol. Microbiol.">
        <title>Complete genome sequence of Corynebacterium casei LMG S-19264T (=DSM 44701T), isolated from a smear-ripened cheese.</title>
        <authorList>
            <consortium name="US DOE Joint Genome Institute (JGI-PGF)"/>
            <person name="Walter F."/>
            <person name="Albersmeier A."/>
            <person name="Kalinowski J."/>
            <person name="Ruckert C."/>
        </authorList>
    </citation>
    <scope>NUCLEOTIDE SEQUENCE</scope>
    <source>
        <strain evidence="4">CGMCC 1.15388</strain>
    </source>
</reference>
<dbReference type="Pfam" id="PF00121">
    <property type="entry name" value="TIM"/>
    <property type="match status" value="1"/>
</dbReference>
<comment type="catalytic activity">
    <reaction evidence="3">
        <text>D-glyceraldehyde 3-phosphate = dihydroxyacetone phosphate</text>
        <dbReference type="Rhea" id="RHEA:18585"/>
        <dbReference type="ChEBI" id="CHEBI:57642"/>
        <dbReference type="ChEBI" id="CHEBI:59776"/>
        <dbReference type="EC" id="5.3.1.1"/>
    </reaction>
</comment>
<evidence type="ECO:0000313" key="5">
    <source>
        <dbReference type="Proteomes" id="UP000633136"/>
    </source>
</evidence>
<organism evidence="4 5">
    <name type="scientific">Nesterenkonia cremea</name>
    <dbReference type="NCBI Taxonomy" id="1882340"/>
    <lineage>
        <taxon>Bacteria</taxon>
        <taxon>Bacillati</taxon>
        <taxon>Actinomycetota</taxon>
        <taxon>Actinomycetes</taxon>
        <taxon>Micrococcales</taxon>
        <taxon>Micrococcaceae</taxon>
        <taxon>Nesterenkonia</taxon>
    </lineage>
</organism>
<sequence>MRWIGTSWKMNKTLAEAREYASGLAAALEKNTRLSTAGAGEGGVQPFVIPPYTALAAVAQELGKNANSEGGVQLGAQNAHWEDAGAWTGEISVPQAMDAGATMIEIGHSERREHFAESDRTVRLKVEAALRHGAMPLLCVGEPAEVRDAGGSAEHILAQARAALEGLADSQRARVLVAYEPIWAIGASGRPAEIHELEEPFAALRAEFGGSTARGAGSGGAGSVAGLLYGGSVNVDNAADLLAMQDVDGLFVGRTAWDLAGFLTLLEIATA</sequence>
<dbReference type="InterPro" id="IPR000652">
    <property type="entry name" value="Triosephosphate_isomerase"/>
</dbReference>
<dbReference type="AlphaFoldDB" id="A0A917EL09"/>
<dbReference type="GO" id="GO:0006096">
    <property type="term" value="P:glycolytic process"/>
    <property type="evidence" value="ECO:0007669"/>
    <property type="project" value="UniProtKB-KW"/>
</dbReference>
<comment type="subcellular location">
    <subcellularLocation>
        <location evidence="3">Cytoplasm</location>
    </subcellularLocation>
</comment>
<dbReference type="GO" id="GO:0046166">
    <property type="term" value="P:glyceraldehyde-3-phosphate biosynthetic process"/>
    <property type="evidence" value="ECO:0007669"/>
    <property type="project" value="TreeGrafter"/>
</dbReference>
<dbReference type="PANTHER" id="PTHR21139">
    <property type="entry name" value="TRIOSEPHOSPHATE ISOMERASE"/>
    <property type="match status" value="1"/>
</dbReference>
<accession>A0A917EL09</accession>
<protein>
    <recommendedName>
        <fullName evidence="3">Triosephosphate isomerase</fullName>
        <ecNumber evidence="3">5.3.1.1</ecNumber>
    </recommendedName>
</protein>
<name>A0A917EL09_9MICC</name>
<keyword evidence="2 3" id="KW-0413">Isomerase</keyword>
<evidence type="ECO:0000313" key="4">
    <source>
        <dbReference type="EMBL" id="GGE58739.1"/>
    </source>
</evidence>
<comment type="pathway">
    <text evidence="3">Carbohydrate degradation; glycolysis; D-glyceraldehyde 3-phosphate from glycerone phosphate: step 1/1.</text>
</comment>
<comment type="caution">
    <text evidence="4">The sequence shown here is derived from an EMBL/GenBank/DDBJ whole genome shotgun (WGS) entry which is preliminary data.</text>
</comment>
<dbReference type="PROSITE" id="PS51440">
    <property type="entry name" value="TIM_2"/>
    <property type="match status" value="1"/>
</dbReference>
<dbReference type="InterPro" id="IPR035990">
    <property type="entry name" value="TIM_sf"/>
</dbReference>
<comment type="similarity">
    <text evidence="1 3">Belongs to the triosephosphate isomerase family.</text>
</comment>
<comment type="subunit">
    <text evidence="3">Homodimer.</text>
</comment>
<evidence type="ECO:0000256" key="3">
    <source>
        <dbReference type="RuleBase" id="RU363013"/>
    </source>
</evidence>
<dbReference type="EMBL" id="BMIS01000001">
    <property type="protein sequence ID" value="GGE58739.1"/>
    <property type="molecule type" value="Genomic_DNA"/>
</dbReference>
<comment type="pathway">
    <text evidence="3">Carbohydrate biosynthesis; gluconeogenesis.</text>
</comment>
<dbReference type="GO" id="GO:0019563">
    <property type="term" value="P:glycerol catabolic process"/>
    <property type="evidence" value="ECO:0007669"/>
    <property type="project" value="TreeGrafter"/>
</dbReference>
<dbReference type="InterPro" id="IPR013785">
    <property type="entry name" value="Aldolase_TIM"/>
</dbReference>
<dbReference type="EC" id="5.3.1.1" evidence="3"/>
<reference evidence="4" key="2">
    <citation type="submission" date="2020-09" db="EMBL/GenBank/DDBJ databases">
        <authorList>
            <person name="Sun Q."/>
            <person name="Zhou Y."/>
        </authorList>
    </citation>
    <scope>NUCLEOTIDE SEQUENCE</scope>
    <source>
        <strain evidence="4">CGMCC 1.15388</strain>
    </source>
</reference>
<dbReference type="RefSeq" id="WP_188682099.1">
    <property type="nucleotide sequence ID" value="NZ_BMIS01000001.1"/>
</dbReference>
<dbReference type="SUPFAM" id="SSF51351">
    <property type="entry name" value="Triosephosphate isomerase (TIM)"/>
    <property type="match status" value="1"/>
</dbReference>
<dbReference type="NCBIfam" id="NF000722">
    <property type="entry name" value="PRK00042.2-1"/>
    <property type="match status" value="1"/>
</dbReference>
<dbReference type="CDD" id="cd00311">
    <property type="entry name" value="TIM"/>
    <property type="match status" value="1"/>
</dbReference>
<keyword evidence="3" id="KW-0312">Gluconeogenesis</keyword>
<proteinExistence type="inferred from homology"/>
<dbReference type="GO" id="GO:0005829">
    <property type="term" value="C:cytosol"/>
    <property type="evidence" value="ECO:0007669"/>
    <property type="project" value="TreeGrafter"/>
</dbReference>
<dbReference type="GO" id="GO:0006094">
    <property type="term" value="P:gluconeogenesis"/>
    <property type="evidence" value="ECO:0007669"/>
    <property type="project" value="UniProtKB-KW"/>
</dbReference>
<dbReference type="Gene3D" id="3.20.20.70">
    <property type="entry name" value="Aldolase class I"/>
    <property type="match status" value="1"/>
</dbReference>
<evidence type="ECO:0000256" key="1">
    <source>
        <dbReference type="ARBA" id="ARBA00007422"/>
    </source>
</evidence>
<keyword evidence="5" id="KW-1185">Reference proteome</keyword>
<evidence type="ECO:0000256" key="2">
    <source>
        <dbReference type="ARBA" id="ARBA00023235"/>
    </source>
</evidence>
<keyword evidence="3" id="KW-0324">Glycolysis</keyword>
<dbReference type="Proteomes" id="UP000633136">
    <property type="component" value="Unassembled WGS sequence"/>
</dbReference>